<feature type="transmembrane region" description="Helical" evidence="6">
    <location>
        <begin position="422"/>
        <end position="442"/>
    </location>
</feature>
<evidence type="ECO:0000256" key="2">
    <source>
        <dbReference type="ARBA" id="ARBA00022475"/>
    </source>
</evidence>
<dbReference type="PANTHER" id="PTHR30572:SF18">
    <property type="entry name" value="ABC-TYPE MACROLIDE FAMILY EXPORT SYSTEM PERMEASE COMPONENT 2"/>
    <property type="match status" value="1"/>
</dbReference>
<reference evidence="9" key="2">
    <citation type="submission" date="2023-01" db="EMBL/GenBank/DDBJ databases">
        <title>Draft genome sequence of Agaribacter marinus strain NBRC 110023.</title>
        <authorList>
            <person name="Sun Q."/>
            <person name="Mori K."/>
        </authorList>
    </citation>
    <scope>NUCLEOTIDE SEQUENCE</scope>
    <source>
        <strain evidence="9">NBRC 110023</strain>
    </source>
</reference>
<gene>
    <name evidence="9" type="ORF">GCM10007852_00780</name>
</gene>
<feature type="transmembrane region" description="Helical" evidence="6">
    <location>
        <begin position="330"/>
        <end position="356"/>
    </location>
</feature>
<evidence type="ECO:0000256" key="3">
    <source>
        <dbReference type="ARBA" id="ARBA00022692"/>
    </source>
</evidence>
<sequence length="812" mass="91818">MLKSYFQIAIRNLLVNKLFSAINIFGLAIGLAICFLILLFVRHEQTYDKYYEDAENIYRVTRHYDDEDLHIALIAPPFKEAIEAEFNSQIESISLMGWGFDLNLSVGENTIEVTDMLMADSDIFDTFNLKIIAGAREGILDRAGTMVLTASLAKTLFGDEDPIGKYAFYNDQQPYEVTAVIEDQPENTHFQFGVLIGYETMRNWVPDEFNNWDVNYSYLYLRLKDGTDPNLLQSKFPALMDSFGENVTDDQSIQLQRITDIHLHSNLSYEIATNGSYLIVYSFSLIAIVILLIACINFMNLSTARATQRAKEVGVRKALGASKTQLAMQFLIESILITGIAMLFACALVEVSLPYFTQFIERDMSGITLYNTQTLIGVFITTILVGAFAGSYPAFYLAHFQPHKVLKGLAVQGKSTTNVRKLLVVFQFAISITLIVATIVVIKQIDFARNVDPGYDRANNITIPLFSSKEYPDRHVLYNTFREQLLRHPAISSVGASQQLLTSPLQDIWSYVREDENIVAENMISIPTLNVPYHFHPHYNIELVTGRYFSEELGDTFVQIPTHENLIGSGFAIVSRSAASDLGYTPEEAINKYIKIPFSPGYTNYKIVGVVEDIHFGSVREDSQSQIYHLVKYEERQLSIRYAPYQRKAALEHIDKVFNEIFPNRVNNRSSLDDNFDAMYRQEEKQAKVFVFFSGLAIVVASMGLFGLASFTTERRRKEIGIRKVMGASIADIVLLLTKEFSILVIIANLFAWPIAYIAMQNWLSQFTQRIDLHIGIFILAGVLPLLLAWGIIAIQATYSAMSTPVNNLRSE</sequence>
<evidence type="ECO:0000259" key="8">
    <source>
        <dbReference type="Pfam" id="PF12704"/>
    </source>
</evidence>
<evidence type="ECO:0000313" key="9">
    <source>
        <dbReference type="EMBL" id="GLR69170.1"/>
    </source>
</evidence>
<dbReference type="AlphaFoldDB" id="A0AA37WJ13"/>
<dbReference type="Pfam" id="PF02687">
    <property type="entry name" value="FtsX"/>
    <property type="match status" value="2"/>
</dbReference>
<dbReference type="InterPro" id="IPR025857">
    <property type="entry name" value="MacB_PCD"/>
</dbReference>
<dbReference type="RefSeq" id="WP_284215492.1">
    <property type="nucleotide sequence ID" value="NZ_BSOT01000001.1"/>
</dbReference>
<dbReference type="PANTHER" id="PTHR30572">
    <property type="entry name" value="MEMBRANE COMPONENT OF TRANSPORTER-RELATED"/>
    <property type="match status" value="1"/>
</dbReference>
<feature type="transmembrane region" description="Helical" evidence="6">
    <location>
        <begin position="733"/>
        <end position="753"/>
    </location>
</feature>
<comment type="caution">
    <text evidence="9">The sequence shown here is derived from an EMBL/GenBank/DDBJ whole genome shotgun (WGS) entry which is preliminary data.</text>
</comment>
<dbReference type="InterPro" id="IPR003838">
    <property type="entry name" value="ABC3_permease_C"/>
</dbReference>
<feature type="transmembrane region" description="Helical" evidence="6">
    <location>
        <begin position="21"/>
        <end position="41"/>
    </location>
</feature>
<feature type="domain" description="ABC3 transporter permease C-terminal" evidence="7">
    <location>
        <begin position="692"/>
        <end position="797"/>
    </location>
</feature>
<feature type="transmembrane region" description="Helical" evidence="6">
    <location>
        <begin position="278"/>
        <end position="299"/>
    </location>
</feature>
<evidence type="ECO:0000313" key="10">
    <source>
        <dbReference type="Proteomes" id="UP001156601"/>
    </source>
</evidence>
<dbReference type="Pfam" id="PF12704">
    <property type="entry name" value="MacB_PCD"/>
    <property type="match status" value="1"/>
</dbReference>
<proteinExistence type="predicted"/>
<dbReference type="Proteomes" id="UP001156601">
    <property type="component" value="Unassembled WGS sequence"/>
</dbReference>
<keyword evidence="3 6" id="KW-0812">Transmembrane</keyword>
<keyword evidence="5 6" id="KW-0472">Membrane</keyword>
<dbReference type="InterPro" id="IPR050250">
    <property type="entry name" value="Macrolide_Exporter_MacB"/>
</dbReference>
<keyword evidence="4 6" id="KW-1133">Transmembrane helix</keyword>
<protein>
    <submittedName>
        <fullName evidence="9">ABC transporter permease</fullName>
    </submittedName>
</protein>
<evidence type="ECO:0000256" key="1">
    <source>
        <dbReference type="ARBA" id="ARBA00004651"/>
    </source>
</evidence>
<evidence type="ECO:0000259" key="7">
    <source>
        <dbReference type="Pfam" id="PF02687"/>
    </source>
</evidence>
<feature type="domain" description="ABC3 transporter permease C-terminal" evidence="7">
    <location>
        <begin position="285"/>
        <end position="402"/>
    </location>
</feature>
<dbReference type="GO" id="GO:0005886">
    <property type="term" value="C:plasma membrane"/>
    <property type="evidence" value="ECO:0007669"/>
    <property type="project" value="UniProtKB-SubCell"/>
</dbReference>
<organism evidence="9 10">
    <name type="scientific">Agaribacter marinus</name>
    <dbReference type="NCBI Taxonomy" id="1431249"/>
    <lineage>
        <taxon>Bacteria</taxon>
        <taxon>Pseudomonadati</taxon>
        <taxon>Pseudomonadota</taxon>
        <taxon>Gammaproteobacteria</taxon>
        <taxon>Alteromonadales</taxon>
        <taxon>Alteromonadaceae</taxon>
        <taxon>Agaribacter</taxon>
    </lineage>
</organism>
<feature type="domain" description="MacB-like periplasmic core" evidence="8">
    <location>
        <begin position="20"/>
        <end position="236"/>
    </location>
</feature>
<evidence type="ECO:0000256" key="5">
    <source>
        <dbReference type="ARBA" id="ARBA00023136"/>
    </source>
</evidence>
<dbReference type="EMBL" id="BSOT01000001">
    <property type="protein sequence ID" value="GLR69170.1"/>
    <property type="molecule type" value="Genomic_DNA"/>
</dbReference>
<name>A0AA37WJ13_9ALTE</name>
<feature type="transmembrane region" description="Helical" evidence="6">
    <location>
        <begin position="773"/>
        <end position="795"/>
    </location>
</feature>
<keyword evidence="10" id="KW-1185">Reference proteome</keyword>
<feature type="transmembrane region" description="Helical" evidence="6">
    <location>
        <begin position="689"/>
        <end position="712"/>
    </location>
</feature>
<evidence type="ECO:0000256" key="4">
    <source>
        <dbReference type="ARBA" id="ARBA00022989"/>
    </source>
</evidence>
<comment type="subcellular location">
    <subcellularLocation>
        <location evidence="1">Cell membrane</location>
        <topology evidence="1">Multi-pass membrane protein</topology>
    </subcellularLocation>
</comment>
<feature type="transmembrane region" description="Helical" evidence="6">
    <location>
        <begin position="376"/>
        <end position="398"/>
    </location>
</feature>
<keyword evidence="2" id="KW-1003">Cell membrane</keyword>
<evidence type="ECO:0000256" key="6">
    <source>
        <dbReference type="SAM" id="Phobius"/>
    </source>
</evidence>
<reference evidence="9" key="1">
    <citation type="journal article" date="2014" name="Int. J. Syst. Evol. Microbiol.">
        <title>Complete genome sequence of Corynebacterium casei LMG S-19264T (=DSM 44701T), isolated from a smear-ripened cheese.</title>
        <authorList>
            <consortium name="US DOE Joint Genome Institute (JGI-PGF)"/>
            <person name="Walter F."/>
            <person name="Albersmeier A."/>
            <person name="Kalinowski J."/>
            <person name="Ruckert C."/>
        </authorList>
    </citation>
    <scope>NUCLEOTIDE SEQUENCE</scope>
    <source>
        <strain evidence="9">NBRC 110023</strain>
    </source>
</reference>
<accession>A0AA37WJ13</accession>
<dbReference type="GO" id="GO:0022857">
    <property type="term" value="F:transmembrane transporter activity"/>
    <property type="evidence" value="ECO:0007669"/>
    <property type="project" value="TreeGrafter"/>
</dbReference>